<dbReference type="GO" id="GO:0008234">
    <property type="term" value="F:cysteine-type peptidase activity"/>
    <property type="evidence" value="ECO:0007669"/>
    <property type="project" value="UniProtKB-KW"/>
</dbReference>
<organism evidence="6 7">
    <name type="scientific">Eisenbergiella massiliensis</name>
    <dbReference type="NCBI Taxonomy" id="1720294"/>
    <lineage>
        <taxon>Bacteria</taxon>
        <taxon>Bacillati</taxon>
        <taxon>Bacillota</taxon>
        <taxon>Clostridia</taxon>
        <taxon>Lachnospirales</taxon>
        <taxon>Lachnospiraceae</taxon>
        <taxon>Eisenbergiella</taxon>
    </lineage>
</organism>
<comment type="similarity">
    <text evidence="1">Belongs to the peptidase C40 family.</text>
</comment>
<keyword evidence="3" id="KW-0378">Hydrolase</keyword>
<dbReference type="GO" id="GO:0006508">
    <property type="term" value="P:proteolysis"/>
    <property type="evidence" value="ECO:0007669"/>
    <property type="project" value="UniProtKB-KW"/>
</dbReference>
<reference evidence="6 7" key="1">
    <citation type="submission" date="2018-08" db="EMBL/GenBank/DDBJ databases">
        <title>A genome reference for cultivated species of the human gut microbiota.</title>
        <authorList>
            <person name="Zou Y."/>
            <person name="Xue W."/>
            <person name="Luo G."/>
        </authorList>
    </citation>
    <scope>NUCLEOTIDE SEQUENCE [LARGE SCALE GENOMIC DNA]</scope>
    <source>
        <strain evidence="6 7">AF26-4BH</strain>
    </source>
</reference>
<sequence>MQFVGNPYVYGGTSLTNGADCSGFVMSVYKNFGVSLPHSSSADRNVGTDVGGLENAQPGDIVCYTGHVGIYIGDGQIVHASTASTGIKISEADYRTPVAVRRVLP</sequence>
<dbReference type="Proteomes" id="UP000261166">
    <property type="component" value="Unassembled WGS sequence"/>
</dbReference>
<gene>
    <name evidence="6" type="ORF">DWY69_19215</name>
</gene>
<dbReference type="PANTHER" id="PTHR47359:SF3">
    <property type="entry name" value="NLP_P60 DOMAIN-CONTAINING PROTEIN-RELATED"/>
    <property type="match status" value="1"/>
</dbReference>
<comment type="caution">
    <text evidence="6">The sequence shown here is derived from an EMBL/GenBank/DDBJ whole genome shotgun (WGS) entry which is preliminary data.</text>
</comment>
<keyword evidence="4" id="KW-0788">Thiol protease</keyword>
<evidence type="ECO:0000256" key="4">
    <source>
        <dbReference type="ARBA" id="ARBA00022807"/>
    </source>
</evidence>
<evidence type="ECO:0000313" key="7">
    <source>
        <dbReference type="Proteomes" id="UP000261166"/>
    </source>
</evidence>
<name>A0A3E3INL3_9FIRM</name>
<feature type="domain" description="NlpC/P60" evidence="5">
    <location>
        <begin position="1"/>
        <end position="105"/>
    </location>
</feature>
<dbReference type="PROSITE" id="PS51935">
    <property type="entry name" value="NLPC_P60"/>
    <property type="match status" value="1"/>
</dbReference>
<proteinExistence type="inferred from homology"/>
<dbReference type="Gene3D" id="3.90.1720.10">
    <property type="entry name" value="endopeptidase domain like (from Nostoc punctiforme)"/>
    <property type="match status" value="1"/>
</dbReference>
<dbReference type="InterPro" id="IPR038765">
    <property type="entry name" value="Papain-like_cys_pep_sf"/>
</dbReference>
<dbReference type="AlphaFoldDB" id="A0A3E3INL3"/>
<dbReference type="OrthoDB" id="9808890at2"/>
<dbReference type="InterPro" id="IPR051794">
    <property type="entry name" value="PG_Endopeptidase_C40"/>
</dbReference>
<evidence type="ECO:0000256" key="3">
    <source>
        <dbReference type="ARBA" id="ARBA00022801"/>
    </source>
</evidence>
<keyword evidence="2" id="KW-0645">Protease</keyword>
<dbReference type="InterPro" id="IPR000064">
    <property type="entry name" value="NLP_P60_dom"/>
</dbReference>
<accession>A0A3E3INL3</accession>
<protein>
    <submittedName>
        <fullName evidence="6">NlpC/P60 family protein</fullName>
    </submittedName>
</protein>
<dbReference type="Pfam" id="PF00877">
    <property type="entry name" value="NLPC_P60"/>
    <property type="match status" value="1"/>
</dbReference>
<evidence type="ECO:0000313" key="6">
    <source>
        <dbReference type="EMBL" id="RGE68689.1"/>
    </source>
</evidence>
<dbReference type="EMBL" id="QVLU01000019">
    <property type="protein sequence ID" value="RGE68689.1"/>
    <property type="molecule type" value="Genomic_DNA"/>
</dbReference>
<evidence type="ECO:0000259" key="5">
    <source>
        <dbReference type="PROSITE" id="PS51935"/>
    </source>
</evidence>
<evidence type="ECO:0000256" key="2">
    <source>
        <dbReference type="ARBA" id="ARBA00022670"/>
    </source>
</evidence>
<evidence type="ECO:0000256" key="1">
    <source>
        <dbReference type="ARBA" id="ARBA00007074"/>
    </source>
</evidence>
<dbReference type="PANTHER" id="PTHR47359">
    <property type="entry name" value="PEPTIDOGLYCAN DL-ENDOPEPTIDASE CWLO"/>
    <property type="match status" value="1"/>
</dbReference>
<dbReference type="SUPFAM" id="SSF54001">
    <property type="entry name" value="Cysteine proteinases"/>
    <property type="match status" value="1"/>
</dbReference>